<sequence length="101" mass="11857">MYLSQRFDPCWREKKVLQDERQTSQTETVSRHRLAKKRIFTRENEKITSKSRIALQSAINSVGILLRVERTEWSSVQNDNSHLKSRRTAKTDSSPRIVAKN</sequence>
<evidence type="ECO:0000313" key="3">
    <source>
        <dbReference type="Proteomes" id="UP000886998"/>
    </source>
</evidence>
<dbReference type="OrthoDB" id="10354587at2759"/>
<dbReference type="AlphaFoldDB" id="A0A8X6Y049"/>
<protein>
    <submittedName>
        <fullName evidence="2">Uncharacterized protein</fullName>
    </submittedName>
</protein>
<proteinExistence type="predicted"/>
<reference evidence="2" key="1">
    <citation type="submission" date="2020-08" db="EMBL/GenBank/DDBJ databases">
        <title>Multicomponent nature underlies the extraordinary mechanical properties of spider dragline silk.</title>
        <authorList>
            <person name="Kono N."/>
            <person name="Nakamura H."/>
            <person name="Mori M."/>
            <person name="Yoshida Y."/>
            <person name="Ohtoshi R."/>
            <person name="Malay A.D."/>
            <person name="Moran D.A.P."/>
            <person name="Tomita M."/>
            <person name="Numata K."/>
            <person name="Arakawa K."/>
        </authorList>
    </citation>
    <scope>NUCLEOTIDE SEQUENCE</scope>
</reference>
<name>A0A8X6Y049_9ARAC</name>
<evidence type="ECO:0000256" key="1">
    <source>
        <dbReference type="SAM" id="MobiDB-lite"/>
    </source>
</evidence>
<organism evidence="2 3">
    <name type="scientific">Trichonephila inaurata madagascariensis</name>
    <dbReference type="NCBI Taxonomy" id="2747483"/>
    <lineage>
        <taxon>Eukaryota</taxon>
        <taxon>Metazoa</taxon>
        <taxon>Ecdysozoa</taxon>
        <taxon>Arthropoda</taxon>
        <taxon>Chelicerata</taxon>
        <taxon>Arachnida</taxon>
        <taxon>Araneae</taxon>
        <taxon>Araneomorphae</taxon>
        <taxon>Entelegynae</taxon>
        <taxon>Araneoidea</taxon>
        <taxon>Nephilidae</taxon>
        <taxon>Trichonephila</taxon>
        <taxon>Trichonephila inaurata</taxon>
    </lineage>
</organism>
<dbReference type="EMBL" id="BMAV01014440">
    <property type="protein sequence ID" value="GFY62847.1"/>
    <property type="molecule type" value="Genomic_DNA"/>
</dbReference>
<dbReference type="Proteomes" id="UP000886998">
    <property type="component" value="Unassembled WGS sequence"/>
</dbReference>
<accession>A0A8X6Y049</accession>
<feature type="region of interest" description="Disordered" evidence="1">
    <location>
        <begin position="75"/>
        <end position="101"/>
    </location>
</feature>
<evidence type="ECO:0000313" key="2">
    <source>
        <dbReference type="EMBL" id="GFY62847.1"/>
    </source>
</evidence>
<comment type="caution">
    <text evidence="2">The sequence shown here is derived from an EMBL/GenBank/DDBJ whole genome shotgun (WGS) entry which is preliminary data.</text>
</comment>
<keyword evidence="3" id="KW-1185">Reference proteome</keyword>
<gene>
    <name evidence="2" type="ORF">TNIN_278801</name>
</gene>